<evidence type="ECO:0000256" key="5">
    <source>
        <dbReference type="ARBA" id="ARBA00022679"/>
    </source>
</evidence>
<dbReference type="RefSeq" id="WP_070369676.1">
    <property type="nucleotide sequence ID" value="NZ_CP097897.1"/>
</dbReference>
<gene>
    <name evidence="7 10" type="primary">glgA</name>
    <name evidence="10" type="ORF">ACWI_03090</name>
</gene>
<dbReference type="NCBIfam" id="TIGR02095">
    <property type="entry name" value="glgA"/>
    <property type="match status" value="1"/>
</dbReference>
<feature type="binding site" evidence="7">
    <location>
        <position position="16"/>
    </location>
    <ligand>
        <name>ADP-alpha-D-glucose</name>
        <dbReference type="ChEBI" id="CHEBI:57498"/>
    </ligand>
</feature>
<dbReference type="NCBIfam" id="NF001898">
    <property type="entry name" value="PRK00654.1-1"/>
    <property type="match status" value="1"/>
</dbReference>
<dbReference type="STRING" id="52694.ACWI_03090"/>
<dbReference type="EC" id="2.4.1.21" evidence="7"/>
<dbReference type="PANTHER" id="PTHR45825:SF11">
    <property type="entry name" value="ALPHA AMYLASE DOMAIN-CONTAINING PROTEIN"/>
    <property type="match status" value="1"/>
</dbReference>
<evidence type="ECO:0000313" key="10">
    <source>
        <dbReference type="EMBL" id="OFV72398.1"/>
    </source>
</evidence>
<keyword evidence="4 7" id="KW-0328">Glycosyltransferase</keyword>
<evidence type="ECO:0000256" key="4">
    <source>
        <dbReference type="ARBA" id="ARBA00022676"/>
    </source>
</evidence>
<dbReference type="GO" id="GO:0009011">
    <property type="term" value="F:alpha-1,4-glucan glucosyltransferase (ADP-glucose donor) activity"/>
    <property type="evidence" value="ECO:0007669"/>
    <property type="project" value="UniProtKB-UniRule"/>
</dbReference>
<comment type="caution">
    <text evidence="10">The sequence shown here is derived from an EMBL/GenBank/DDBJ whole genome shotgun (WGS) entry which is preliminary data.</text>
</comment>
<dbReference type="Pfam" id="PF08323">
    <property type="entry name" value="Glyco_transf_5"/>
    <property type="match status" value="1"/>
</dbReference>
<dbReference type="Gene3D" id="3.40.50.2000">
    <property type="entry name" value="Glycogen Phosphorylase B"/>
    <property type="match status" value="2"/>
</dbReference>
<dbReference type="AlphaFoldDB" id="A0A1F2PLY7"/>
<dbReference type="GO" id="GO:0005978">
    <property type="term" value="P:glycogen biosynthetic process"/>
    <property type="evidence" value="ECO:0007669"/>
    <property type="project" value="UniProtKB-UniRule"/>
</dbReference>
<comment type="pathway">
    <text evidence="7">Glycan biosynthesis; glycogen biosynthesis.</text>
</comment>
<feature type="domain" description="Starch synthase catalytic" evidence="9">
    <location>
        <begin position="3"/>
        <end position="232"/>
    </location>
</feature>
<comment type="function">
    <text evidence="2 7">Synthesizes alpha-1,4-glucan chains using ADP-glucose.</text>
</comment>
<evidence type="ECO:0000256" key="3">
    <source>
        <dbReference type="ARBA" id="ARBA00010281"/>
    </source>
</evidence>
<evidence type="ECO:0000256" key="1">
    <source>
        <dbReference type="ARBA" id="ARBA00001478"/>
    </source>
</evidence>
<comment type="catalytic activity">
    <reaction evidence="1 7">
        <text>[(1-&gt;4)-alpha-D-glucosyl](n) + ADP-alpha-D-glucose = [(1-&gt;4)-alpha-D-glucosyl](n+1) + ADP + H(+)</text>
        <dbReference type="Rhea" id="RHEA:18189"/>
        <dbReference type="Rhea" id="RHEA-COMP:9584"/>
        <dbReference type="Rhea" id="RHEA-COMP:9587"/>
        <dbReference type="ChEBI" id="CHEBI:15378"/>
        <dbReference type="ChEBI" id="CHEBI:15444"/>
        <dbReference type="ChEBI" id="CHEBI:57498"/>
        <dbReference type="ChEBI" id="CHEBI:456216"/>
        <dbReference type="EC" id="2.4.1.21"/>
    </reaction>
</comment>
<keyword evidence="5 7" id="KW-0808">Transferase</keyword>
<evidence type="ECO:0000256" key="6">
    <source>
        <dbReference type="ARBA" id="ARBA00023056"/>
    </source>
</evidence>
<dbReference type="SUPFAM" id="SSF53756">
    <property type="entry name" value="UDP-Glycosyltransferase/glycogen phosphorylase"/>
    <property type="match status" value="1"/>
</dbReference>
<dbReference type="CDD" id="cd03791">
    <property type="entry name" value="GT5_Glycogen_synthase_DULL1-like"/>
    <property type="match status" value="1"/>
</dbReference>
<evidence type="ECO:0000256" key="2">
    <source>
        <dbReference type="ARBA" id="ARBA00002764"/>
    </source>
</evidence>
<dbReference type="HAMAP" id="MF_00484">
    <property type="entry name" value="Glycogen_synth"/>
    <property type="match status" value="1"/>
</dbReference>
<evidence type="ECO:0000259" key="8">
    <source>
        <dbReference type="Pfam" id="PF00534"/>
    </source>
</evidence>
<evidence type="ECO:0000313" key="11">
    <source>
        <dbReference type="Proteomes" id="UP000176244"/>
    </source>
</evidence>
<dbReference type="PANTHER" id="PTHR45825">
    <property type="entry name" value="GRANULE-BOUND STARCH SYNTHASE 1, CHLOROPLASTIC/AMYLOPLASTIC"/>
    <property type="match status" value="1"/>
</dbReference>
<dbReference type="Pfam" id="PF00534">
    <property type="entry name" value="Glycos_transf_1"/>
    <property type="match status" value="1"/>
</dbReference>
<feature type="domain" description="Glycosyl transferase family 1" evidence="8">
    <location>
        <begin position="282"/>
        <end position="450"/>
    </location>
</feature>
<name>A0A1F2PLY7_9FIRM</name>
<proteinExistence type="inferred from homology"/>
<dbReference type="Proteomes" id="UP000176244">
    <property type="component" value="Unassembled WGS sequence"/>
</dbReference>
<dbReference type="UniPathway" id="UPA00164"/>
<protein>
    <recommendedName>
        <fullName evidence="7">Glycogen synthase</fullName>
        <ecNumber evidence="7">2.4.1.21</ecNumber>
    </recommendedName>
    <alternativeName>
        <fullName evidence="7">Starch [bacterial glycogen] synthase</fullName>
    </alternativeName>
</protein>
<dbReference type="InterPro" id="IPR011835">
    <property type="entry name" value="GS/SS"/>
</dbReference>
<dbReference type="OrthoDB" id="9808590at2"/>
<evidence type="ECO:0000259" key="9">
    <source>
        <dbReference type="Pfam" id="PF08323"/>
    </source>
</evidence>
<reference evidence="10 11" key="1">
    <citation type="submission" date="2015-09" db="EMBL/GenBank/DDBJ databases">
        <title>Genome sequence of Acetobacterium wieringae DSM 1911.</title>
        <authorList>
            <person name="Poehlein A."/>
            <person name="Bengelsdorf F.R."/>
            <person name="Schiel-Bengelsdorf B."/>
            <person name="Duerre P."/>
            <person name="Daniel R."/>
        </authorList>
    </citation>
    <scope>NUCLEOTIDE SEQUENCE [LARGE SCALE GENOMIC DNA]</scope>
    <source>
        <strain evidence="10 11">DSM 1911</strain>
    </source>
</reference>
<evidence type="ECO:0000256" key="7">
    <source>
        <dbReference type="HAMAP-Rule" id="MF_00484"/>
    </source>
</evidence>
<keyword evidence="6 7" id="KW-0320">Glycogen biosynthesis</keyword>
<organism evidence="10 11">
    <name type="scientific">Acetobacterium wieringae</name>
    <dbReference type="NCBI Taxonomy" id="52694"/>
    <lineage>
        <taxon>Bacteria</taxon>
        <taxon>Bacillati</taxon>
        <taxon>Bacillota</taxon>
        <taxon>Clostridia</taxon>
        <taxon>Eubacteriales</taxon>
        <taxon>Eubacteriaceae</taxon>
        <taxon>Acetobacterium</taxon>
    </lineage>
</organism>
<dbReference type="InterPro" id="IPR013534">
    <property type="entry name" value="Starch_synth_cat_dom"/>
</dbReference>
<dbReference type="EMBL" id="LKEU01000010">
    <property type="protein sequence ID" value="OFV72398.1"/>
    <property type="molecule type" value="Genomic_DNA"/>
</dbReference>
<dbReference type="GO" id="GO:0004373">
    <property type="term" value="F:alpha-1,4-glucan glucosyltransferase (UDP-glucose donor) activity"/>
    <property type="evidence" value="ECO:0007669"/>
    <property type="project" value="InterPro"/>
</dbReference>
<sequence length="471" mass="53784">MLNVLFVTSEAYPFSKSGGLGDVLGALPKSFPDDVKTQVILPYYSTIPEELRQKIKPLKHFQMWMSDTLHYCGLLTAEHEGVTFYFIDNEAFFKRPSLYGYYDDGERFSFFCRAVLDSLPLLDFTPDIVHCNDWQTAAVAYLLKHQYRRAFPDTKVVFTIHNIRYQGVYGFHDISPYLHLGFLPSDLEFYGKINLMKGALYAADLITTVSPTYAAELKDPYYGEGLDGVIRHLDQQVVGILNGIDESIYDSKTDPALFVPYDNPEKKKVENKKALQEYFDLPVRGDVPMVSMITRLVEQKGLDLVSNVIHEILQLDLQLVILGTGDAIYENLFRSIAYNYPDKMVTIIDFDEALSRKIYAASDFFLMPSKFEPCGLSQMIAMRYGAVPIVRETGGLKDTVTYFNAKTKKGNGFSFATYNAHDMLFTIQHAVSLYHNSPAAYKKLVKNAYNTHFDWKQSADIYLSYYNKLME</sequence>
<dbReference type="InterPro" id="IPR001296">
    <property type="entry name" value="Glyco_trans_1"/>
</dbReference>
<comment type="similarity">
    <text evidence="3 7">Belongs to the glycosyltransferase 1 family. Bacterial/plant glycogen synthase subfamily.</text>
</comment>
<accession>A0A1F2PLY7</accession>